<dbReference type="PRINTS" id="PR01130">
    <property type="entry name" value="DERENTRNSPRT"/>
</dbReference>
<feature type="transmembrane region" description="Helical" evidence="7">
    <location>
        <begin position="354"/>
        <end position="380"/>
    </location>
</feature>
<comment type="similarity">
    <text evidence="2">Belongs to the SLC29A/ENT transporter (TC 2.A.57) family.</text>
</comment>
<keyword evidence="4 7" id="KW-0812">Transmembrane</keyword>
<feature type="transmembrane region" description="Helical" evidence="7">
    <location>
        <begin position="86"/>
        <end position="111"/>
    </location>
</feature>
<dbReference type="Pfam" id="PF01733">
    <property type="entry name" value="Nucleoside_tran"/>
    <property type="match status" value="1"/>
</dbReference>
<dbReference type="eggNOG" id="KOG1479">
    <property type="taxonomic scope" value="Eukaryota"/>
</dbReference>
<evidence type="ECO:0000256" key="5">
    <source>
        <dbReference type="ARBA" id="ARBA00022989"/>
    </source>
</evidence>
<sequence length="381" mass="42905">GCGVLFPWNSFISAPDYFTKIYGESAMMYFSVAYSVPNLLGLLVFTKFGGKIPLNFRVFPAYVVTLLILLSIPIIGYSNAESTSGFIITITFIVFCALCNCFLQSGIFGLASMLPSMYVQAVMVGAGLAGLLCSFLRIVTKLTIEQNRVHVSLMRMTHSTASYFIVCSIIILLCILSFIYVVRHPYCKYYINLSKKKQLEDGNNSNANSASILTVFKKIWYLCLLVMLLFVVTISLFPGLALGVRTWYSSTPMRYWLPILMAASNNIFEFVGRTMPNWIIAFNKKTIAIPVLLRVFFVPLFLFYYRPSLFGYNDYVYDAFPLFSIFLVSISNGYLCSLLMMFAPQCVENNEKEIAGTMMTFFLLFGISIGSNMGLIFSFIV</sequence>
<organism evidence="9">
    <name type="scientific">Naegleria gruberi</name>
    <name type="common">Amoeba</name>
    <dbReference type="NCBI Taxonomy" id="5762"/>
    <lineage>
        <taxon>Eukaryota</taxon>
        <taxon>Discoba</taxon>
        <taxon>Heterolobosea</taxon>
        <taxon>Tetramitia</taxon>
        <taxon>Eutetramitia</taxon>
        <taxon>Vahlkampfiidae</taxon>
        <taxon>Naegleria</taxon>
    </lineage>
</organism>
<keyword evidence="3" id="KW-0813">Transport</keyword>
<feature type="non-terminal residue" evidence="8">
    <location>
        <position position="1"/>
    </location>
</feature>
<feature type="transmembrane region" description="Helical" evidence="7">
    <location>
        <begin position="319"/>
        <end position="342"/>
    </location>
</feature>
<keyword evidence="6 7" id="KW-0472">Membrane</keyword>
<evidence type="ECO:0000256" key="1">
    <source>
        <dbReference type="ARBA" id="ARBA00004141"/>
    </source>
</evidence>
<evidence type="ECO:0000313" key="8">
    <source>
        <dbReference type="EMBL" id="EFC43892.1"/>
    </source>
</evidence>
<accession>D2VGZ4</accession>
<dbReference type="GO" id="GO:0005337">
    <property type="term" value="F:nucleoside transmembrane transporter activity"/>
    <property type="evidence" value="ECO:0007669"/>
    <property type="project" value="InterPro"/>
</dbReference>
<proteinExistence type="inferred from homology"/>
<evidence type="ECO:0000256" key="4">
    <source>
        <dbReference type="ARBA" id="ARBA00022692"/>
    </source>
</evidence>
<dbReference type="InParanoid" id="D2VGZ4"/>
<dbReference type="RefSeq" id="XP_002676636.1">
    <property type="nucleotide sequence ID" value="XM_002676590.1"/>
</dbReference>
<dbReference type="Proteomes" id="UP000006671">
    <property type="component" value="Unassembled WGS sequence"/>
</dbReference>
<feature type="transmembrane region" description="Helical" evidence="7">
    <location>
        <begin position="219"/>
        <end position="243"/>
    </location>
</feature>
<evidence type="ECO:0000256" key="2">
    <source>
        <dbReference type="ARBA" id="ARBA00007965"/>
    </source>
</evidence>
<dbReference type="VEuPathDB" id="AmoebaDB:NAEGRDRAFT_34027"/>
<name>D2VGZ4_NAEGR</name>
<keyword evidence="5 7" id="KW-1133">Transmembrane helix</keyword>
<dbReference type="GO" id="GO:0005886">
    <property type="term" value="C:plasma membrane"/>
    <property type="evidence" value="ECO:0007669"/>
    <property type="project" value="TreeGrafter"/>
</dbReference>
<dbReference type="GeneID" id="8847744"/>
<evidence type="ECO:0000256" key="3">
    <source>
        <dbReference type="ARBA" id="ARBA00022448"/>
    </source>
</evidence>
<feature type="transmembrane region" description="Helical" evidence="7">
    <location>
        <begin position="26"/>
        <end position="46"/>
    </location>
</feature>
<dbReference type="AlphaFoldDB" id="D2VGZ4"/>
<protein>
    <submittedName>
        <fullName evidence="8">Predicted protein</fullName>
    </submittedName>
</protein>
<evidence type="ECO:0000256" key="6">
    <source>
        <dbReference type="ARBA" id="ARBA00023136"/>
    </source>
</evidence>
<feature type="transmembrane region" description="Helical" evidence="7">
    <location>
        <begin position="160"/>
        <end position="182"/>
    </location>
</feature>
<feature type="transmembrane region" description="Helical" evidence="7">
    <location>
        <begin position="58"/>
        <end position="80"/>
    </location>
</feature>
<gene>
    <name evidence="8" type="ORF">NAEGRDRAFT_34027</name>
</gene>
<dbReference type="OMA" id="GSPWTTK"/>
<feature type="transmembrane region" description="Helical" evidence="7">
    <location>
        <begin position="255"/>
        <end position="275"/>
    </location>
</feature>
<dbReference type="PANTHER" id="PTHR10332">
    <property type="entry name" value="EQUILIBRATIVE NUCLEOSIDE TRANSPORTER"/>
    <property type="match status" value="1"/>
</dbReference>
<dbReference type="KEGG" id="ngr:NAEGRDRAFT_34027"/>
<dbReference type="PANTHER" id="PTHR10332:SF10">
    <property type="entry name" value="EQUILIBRATIVE NUCLEOSIDE TRANSPORTER 4"/>
    <property type="match status" value="1"/>
</dbReference>
<dbReference type="EMBL" id="GG738871">
    <property type="protein sequence ID" value="EFC43892.1"/>
    <property type="molecule type" value="Genomic_DNA"/>
</dbReference>
<keyword evidence="9" id="KW-1185">Reference proteome</keyword>
<feature type="transmembrane region" description="Helical" evidence="7">
    <location>
        <begin position="118"/>
        <end position="140"/>
    </location>
</feature>
<reference evidence="8 9" key="1">
    <citation type="journal article" date="2010" name="Cell">
        <title>The genome of Naegleria gruberi illuminates early eukaryotic versatility.</title>
        <authorList>
            <person name="Fritz-Laylin L.K."/>
            <person name="Prochnik S.E."/>
            <person name="Ginger M.L."/>
            <person name="Dacks J.B."/>
            <person name="Carpenter M.L."/>
            <person name="Field M.C."/>
            <person name="Kuo A."/>
            <person name="Paredez A."/>
            <person name="Chapman J."/>
            <person name="Pham J."/>
            <person name="Shu S."/>
            <person name="Neupane R."/>
            <person name="Cipriano M."/>
            <person name="Mancuso J."/>
            <person name="Tu H."/>
            <person name="Salamov A."/>
            <person name="Lindquist E."/>
            <person name="Shapiro H."/>
            <person name="Lucas S."/>
            <person name="Grigoriev I.V."/>
            <person name="Cande W.Z."/>
            <person name="Fulton C."/>
            <person name="Rokhsar D.S."/>
            <person name="Dawson S.C."/>
        </authorList>
    </citation>
    <scope>NUCLEOTIDE SEQUENCE [LARGE SCALE GENOMIC DNA]</scope>
    <source>
        <strain evidence="8 9">NEG-M</strain>
    </source>
</reference>
<dbReference type="InterPro" id="IPR002259">
    <property type="entry name" value="Eqnu_transpt"/>
</dbReference>
<feature type="transmembrane region" description="Helical" evidence="7">
    <location>
        <begin position="287"/>
        <end position="307"/>
    </location>
</feature>
<dbReference type="PIRSF" id="PIRSF016379">
    <property type="entry name" value="ENT"/>
    <property type="match status" value="1"/>
</dbReference>
<dbReference type="OrthoDB" id="1856718at2759"/>
<evidence type="ECO:0000313" key="9">
    <source>
        <dbReference type="Proteomes" id="UP000006671"/>
    </source>
</evidence>
<evidence type="ECO:0000256" key="7">
    <source>
        <dbReference type="SAM" id="Phobius"/>
    </source>
</evidence>
<comment type="subcellular location">
    <subcellularLocation>
        <location evidence="1">Membrane</location>
        <topology evidence="1">Multi-pass membrane protein</topology>
    </subcellularLocation>
</comment>